<feature type="domain" description="Response regulatory" evidence="7">
    <location>
        <begin position="4"/>
        <end position="120"/>
    </location>
</feature>
<dbReference type="EMBL" id="MHIG01000015">
    <property type="protein sequence ID" value="OGY47105.1"/>
    <property type="molecule type" value="Genomic_DNA"/>
</dbReference>
<evidence type="ECO:0000256" key="5">
    <source>
        <dbReference type="ARBA" id="ARBA00023163"/>
    </source>
</evidence>
<protein>
    <recommendedName>
        <fullName evidence="7">Response regulatory domain-containing protein</fullName>
    </recommendedName>
</protein>
<dbReference type="PANTHER" id="PTHR48111">
    <property type="entry name" value="REGULATOR OF RPOS"/>
    <property type="match status" value="1"/>
</dbReference>
<dbReference type="InterPro" id="IPR001789">
    <property type="entry name" value="Sig_transdc_resp-reg_receiver"/>
</dbReference>
<dbReference type="InterPro" id="IPR039420">
    <property type="entry name" value="WalR-like"/>
</dbReference>
<evidence type="ECO:0000256" key="1">
    <source>
        <dbReference type="ARBA" id="ARBA00022553"/>
    </source>
</evidence>
<dbReference type="GO" id="GO:0006355">
    <property type="term" value="P:regulation of DNA-templated transcription"/>
    <property type="evidence" value="ECO:0007669"/>
    <property type="project" value="TreeGrafter"/>
</dbReference>
<proteinExistence type="predicted"/>
<organism evidence="8 9">
    <name type="scientific">Candidatus Buchananbacteria bacterium RIFCSPHIGHO2_01_FULL_47_11b</name>
    <dbReference type="NCBI Taxonomy" id="1797537"/>
    <lineage>
        <taxon>Bacteria</taxon>
        <taxon>Candidatus Buchananiibacteriota</taxon>
    </lineage>
</organism>
<evidence type="ECO:0000256" key="2">
    <source>
        <dbReference type="ARBA" id="ARBA00023012"/>
    </source>
</evidence>
<evidence type="ECO:0000313" key="8">
    <source>
        <dbReference type="EMBL" id="OGY47105.1"/>
    </source>
</evidence>
<dbReference type="GO" id="GO:0000156">
    <property type="term" value="F:phosphorelay response regulator activity"/>
    <property type="evidence" value="ECO:0007669"/>
    <property type="project" value="TreeGrafter"/>
</dbReference>
<keyword evidence="4" id="KW-0238">DNA-binding</keyword>
<evidence type="ECO:0000256" key="4">
    <source>
        <dbReference type="ARBA" id="ARBA00023125"/>
    </source>
</evidence>
<keyword evidence="1 6" id="KW-0597">Phosphoprotein</keyword>
<dbReference type="Pfam" id="PF00072">
    <property type="entry name" value="Response_reg"/>
    <property type="match status" value="1"/>
</dbReference>
<keyword evidence="2" id="KW-0902">Two-component regulatory system</keyword>
<dbReference type="SUPFAM" id="SSF52172">
    <property type="entry name" value="CheY-like"/>
    <property type="match status" value="1"/>
</dbReference>
<evidence type="ECO:0000256" key="3">
    <source>
        <dbReference type="ARBA" id="ARBA00023015"/>
    </source>
</evidence>
<dbReference type="Gene3D" id="3.40.50.2300">
    <property type="match status" value="1"/>
</dbReference>
<dbReference type="AlphaFoldDB" id="A0A1G1Y455"/>
<keyword evidence="5" id="KW-0804">Transcription</keyword>
<dbReference type="GO" id="GO:0032993">
    <property type="term" value="C:protein-DNA complex"/>
    <property type="evidence" value="ECO:0007669"/>
    <property type="project" value="TreeGrafter"/>
</dbReference>
<sequence length="123" mass="13412">MTKKVLIIEDDKSLARLIESALTAEGFEPLLATDSDEGLDKAVTQKPDLILLDILLPSKSGFDCLRELKKNSKSSAIPVIILSNLGQDEEVRLGLTLGAADYLVKADFSIDEVMRKIKKIIAA</sequence>
<keyword evidence="3" id="KW-0805">Transcription regulation</keyword>
<evidence type="ECO:0000256" key="6">
    <source>
        <dbReference type="PROSITE-ProRule" id="PRU00169"/>
    </source>
</evidence>
<dbReference type="InterPro" id="IPR011006">
    <property type="entry name" value="CheY-like_superfamily"/>
</dbReference>
<evidence type="ECO:0000313" key="9">
    <source>
        <dbReference type="Proteomes" id="UP000178385"/>
    </source>
</evidence>
<gene>
    <name evidence="8" type="ORF">A2840_00375</name>
</gene>
<comment type="caution">
    <text evidence="8">The sequence shown here is derived from an EMBL/GenBank/DDBJ whole genome shotgun (WGS) entry which is preliminary data.</text>
</comment>
<dbReference type="SMART" id="SM00448">
    <property type="entry name" value="REC"/>
    <property type="match status" value="1"/>
</dbReference>
<name>A0A1G1Y455_9BACT</name>
<dbReference type="GO" id="GO:0000976">
    <property type="term" value="F:transcription cis-regulatory region binding"/>
    <property type="evidence" value="ECO:0007669"/>
    <property type="project" value="TreeGrafter"/>
</dbReference>
<reference evidence="8 9" key="1">
    <citation type="journal article" date="2016" name="Nat. Commun.">
        <title>Thousands of microbial genomes shed light on interconnected biogeochemical processes in an aquifer system.</title>
        <authorList>
            <person name="Anantharaman K."/>
            <person name="Brown C.T."/>
            <person name="Hug L.A."/>
            <person name="Sharon I."/>
            <person name="Castelle C.J."/>
            <person name="Probst A.J."/>
            <person name="Thomas B.C."/>
            <person name="Singh A."/>
            <person name="Wilkins M.J."/>
            <person name="Karaoz U."/>
            <person name="Brodie E.L."/>
            <person name="Williams K.H."/>
            <person name="Hubbard S.S."/>
            <person name="Banfield J.F."/>
        </authorList>
    </citation>
    <scope>NUCLEOTIDE SEQUENCE [LARGE SCALE GENOMIC DNA]</scope>
</reference>
<evidence type="ECO:0000259" key="7">
    <source>
        <dbReference type="PROSITE" id="PS50110"/>
    </source>
</evidence>
<accession>A0A1G1Y455</accession>
<dbReference type="Proteomes" id="UP000178385">
    <property type="component" value="Unassembled WGS sequence"/>
</dbReference>
<dbReference type="GO" id="GO:0005829">
    <property type="term" value="C:cytosol"/>
    <property type="evidence" value="ECO:0007669"/>
    <property type="project" value="TreeGrafter"/>
</dbReference>
<dbReference type="PROSITE" id="PS50110">
    <property type="entry name" value="RESPONSE_REGULATORY"/>
    <property type="match status" value="1"/>
</dbReference>
<feature type="modified residue" description="4-aspartylphosphate" evidence="6">
    <location>
        <position position="53"/>
    </location>
</feature>
<dbReference type="PANTHER" id="PTHR48111:SF1">
    <property type="entry name" value="TWO-COMPONENT RESPONSE REGULATOR ORR33"/>
    <property type="match status" value="1"/>
</dbReference>